<accession>A0AAV7EBB3</accession>
<protein>
    <submittedName>
        <fullName evidence="2">Uncharacterized protein</fullName>
    </submittedName>
</protein>
<dbReference type="EMBL" id="JAINDJ010000005">
    <property type="protein sequence ID" value="KAG9445999.1"/>
    <property type="molecule type" value="Genomic_DNA"/>
</dbReference>
<dbReference type="Proteomes" id="UP000825729">
    <property type="component" value="Unassembled WGS sequence"/>
</dbReference>
<evidence type="ECO:0000256" key="1">
    <source>
        <dbReference type="SAM" id="Phobius"/>
    </source>
</evidence>
<sequence length="83" mass="9086">MQGDDSNQDTSSTIVTIASDWSGMKKNAVWQTVSGSQVTELILFVIVLQLGLFSLITSLPNNQVVFWNSVGHENFVSQSLDNP</sequence>
<keyword evidence="1" id="KW-1133">Transmembrane helix</keyword>
<keyword evidence="1" id="KW-0812">Transmembrane</keyword>
<gene>
    <name evidence="2" type="ORF">H6P81_012127</name>
</gene>
<name>A0AAV7EBB3_ARIFI</name>
<keyword evidence="3" id="KW-1185">Reference proteome</keyword>
<feature type="transmembrane region" description="Helical" evidence="1">
    <location>
        <begin position="41"/>
        <end position="59"/>
    </location>
</feature>
<evidence type="ECO:0000313" key="2">
    <source>
        <dbReference type="EMBL" id="KAG9445999.1"/>
    </source>
</evidence>
<proteinExistence type="predicted"/>
<comment type="caution">
    <text evidence="2">The sequence shown here is derived from an EMBL/GenBank/DDBJ whole genome shotgun (WGS) entry which is preliminary data.</text>
</comment>
<keyword evidence="1" id="KW-0472">Membrane</keyword>
<reference evidence="2 3" key="1">
    <citation type="submission" date="2021-07" db="EMBL/GenBank/DDBJ databases">
        <title>The Aristolochia fimbriata genome: insights into angiosperm evolution, floral development and chemical biosynthesis.</title>
        <authorList>
            <person name="Jiao Y."/>
        </authorList>
    </citation>
    <scope>NUCLEOTIDE SEQUENCE [LARGE SCALE GENOMIC DNA]</scope>
    <source>
        <strain evidence="2">IBCAS-2021</strain>
        <tissue evidence="2">Leaf</tissue>
    </source>
</reference>
<evidence type="ECO:0000313" key="3">
    <source>
        <dbReference type="Proteomes" id="UP000825729"/>
    </source>
</evidence>
<dbReference type="AlphaFoldDB" id="A0AAV7EBB3"/>
<organism evidence="2 3">
    <name type="scientific">Aristolochia fimbriata</name>
    <name type="common">White veined hardy Dutchman's pipe vine</name>
    <dbReference type="NCBI Taxonomy" id="158543"/>
    <lineage>
        <taxon>Eukaryota</taxon>
        <taxon>Viridiplantae</taxon>
        <taxon>Streptophyta</taxon>
        <taxon>Embryophyta</taxon>
        <taxon>Tracheophyta</taxon>
        <taxon>Spermatophyta</taxon>
        <taxon>Magnoliopsida</taxon>
        <taxon>Magnoliidae</taxon>
        <taxon>Piperales</taxon>
        <taxon>Aristolochiaceae</taxon>
        <taxon>Aristolochia</taxon>
    </lineage>
</organism>